<feature type="domain" description="GAF" evidence="1">
    <location>
        <begin position="35"/>
        <end position="158"/>
    </location>
</feature>
<dbReference type="PROSITE" id="PS01320">
    <property type="entry name" value="UPF0067"/>
    <property type="match status" value="1"/>
</dbReference>
<name>A0A124EH12_TRASO</name>
<dbReference type="InterPro" id="IPR000614">
    <property type="entry name" value="FRMsr_CS"/>
</dbReference>
<evidence type="ECO:0000313" key="3">
    <source>
        <dbReference type="Proteomes" id="UP000054078"/>
    </source>
</evidence>
<comment type="caution">
    <text evidence="2">The sequence shown here is derived from an EMBL/GenBank/DDBJ whole genome shotgun (WGS) entry which is preliminary data.</text>
</comment>
<dbReference type="Proteomes" id="UP000054078">
    <property type="component" value="Unassembled WGS sequence"/>
</dbReference>
<dbReference type="Gene3D" id="3.30.450.40">
    <property type="match status" value="1"/>
</dbReference>
<dbReference type="AlphaFoldDB" id="A0A124EH12"/>
<dbReference type="InterPro" id="IPR029016">
    <property type="entry name" value="GAF-like_dom_sf"/>
</dbReference>
<accession>A0A124EH12</accession>
<dbReference type="OrthoDB" id="9796252at2"/>
<protein>
    <recommendedName>
        <fullName evidence="1">GAF domain-containing protein</fullName>
    </recommendedName>
</protein>
<proteinExistence type="predicted"/>
<dbReference type="InterPro" id="IPR003018">
    <property type="entry name" value="GAF"/>
</dbReference>
<dbReference type="STRING" id="1299998.AUL39_02410"/>
<evidence type="ECO:0000259" key="1">
    <source>
        <dbReference type="Pfam" id="PF01590"/>
    </source>
</evidence>
<evidence type="ECO:0000313" key="2">
    <source>
        <dbReference type="EMBL" id="KUH59204.1"/>
    </source>
</evidence>
<organism evidence="2 3">
    <name type="scientific">Tractidigestivibacter scatoligenes</name>
    <name type="common">Olsenella scatoligenes</name>
    <dbReference type="NCBI Taxonomy" id="1299998"/>
    <lineage>
        <taxon>Bacteria</taxon>
        <taxon>Bacillati</taxon>
        <taxon>Actinomycetota</taxon>
        <taxon>Coriobacteriia</taxon>
        <taxon>Coriobacteriales</taxon>
        <taxon>Atopobiaceae</taxon>
        <taxon>Tractidigestivibacter</taxon>
    </lineage>
</organism>
<dbReference type="SUPFAM" id="SSF55781">
    <property type="entry name" value="GAF domain-like"/>
    <property type="match status" value="1"/>
</dbReference>
<dbReference type="EMBL" id="LOJF01000001">
    <property type="protein sequence ID" value="KUH59204.1"/>
    <property type="molecule type" value="Genomic_DNA"/>
</dbReference>
<gene>
    <name evidence="2" type="ORF">AUL39_02410</name>
</gene>
<reference evidence="2 3" key="1">
    <citation type="submission" date="2015-12" db="EMBL/GenBank/DDBJ databases">
        <title>Draft Genome Sequence of Olsenella scatoligenes SK9K4T; a Producer of 3-Methylindole- (skatole) and 4-Methylphenol- (p-cresol) Isolated from Pig Feces.</title>
        <authorList>
            <person name="Li X."/>
            <person name="Borg B."/>
            <person name="Canibe N."/>
        </authorList>
    </citation>
    <scope>NUCLEOTIDE SEQUENCE [LARGE SCALE GENOMIC DNA]</scope>
    <source>
        <strain evidence="2 3">SK9K4</strain>
    </source>
</reference>
<dbReference type="RefSeq" id="WP_059053237.1">
    <property type="nucleotide sequence ID" value="NZ_LOJF01000001.1"/>
</dbReference>
<keyword evidence="3" id="KW-1185">Reference proteome</keyword>
<dbReference type="Pfam" id="PF01590">
    <property type="entry name" value="GAF"/>
    <property type="match status" value="1"/>
</dbReference>
<sequence>MDNPQATDYELLAQQVGSLAEGTPGWLPALANAAALLGEALPSINWVGFYVATNGPAGKQDLVLGPFWGRPACVSIPYGAGVCGRAVETNKPRLVPDVQAFPGHIACDAASRSELVVPIHATAADGSTAIWGVLDCDSPIPARFSAADLEGFSRIVHALEKSADLLGPAVVPVRP</sequence>